<evidence type="ECO:0000313" key="1">
    <source>
        <dbReference type="EMBL" id="OWA55333.1"/>
    </source>
</evidence>
<accession>A0A9X6NLZ0</accession>
<proteinExistence type="predicted"/>
<dbReference type="EMBL" id="MTYJ01000671">
    <property type="protein sequence ID" value="OWA55333.1"/>
    <property type="molecule type" value="Genomic_DNA"/>
</dbReference>
<evidence type="ECO:0000313" key="2">
    <source>
        <dbReference type="Proteomes" id="UP000192578"/>
    </source>
</evidence>
<sequence length="89" mass="9411">MLGGCLMHPCATKTTRSSWLRVDAATEVGDIRPIFFDVDPVSRQWCAVSQSLVEWGSSSSGALSSAQAYGVALSDLVDALCPKFAGSRS</sequence>
<organism evidence="1 2">
    <name type="scientific">Hypsibius exemplaris</name>
    <name type="common">Freshwater tardigrade</name>
    <dbReference type="NCBI Taxonomy" id="2072580"/>
    <lineage>
        <taxon>Eukaryota</taxon>
        <taxon>Metazoa</taxon>
        <taxon>Ecdysozoa</taxon>
        <taxon>Tardigrada</taxon>
        <taxon>Eutardigrada</taxon>
        <taxon>Parachela</taxon>
        <taxon>Hypsibioidea</taxon>
        <taxon>Hypsibiidae</taxon>
        <taxon>Hypsibius</taxon>
    </lineage>
</organism>
<dbReference type="AlphaFoldDB" id="A0A9X6NLZ0"/>
<comment type="caution">
    <text evidence="1">The sequence shown here is derived from an EMBL/GenBank/DDBJ whole genome shotgun (WGS) entry which is preliminary data.</text>
</comment>
<dbReference type="Proteomes" id="UP000192578">
    <property type="component" value="Unassembled WGS sequence"/>
</dbReference>
<protein>
    <submittedName>
        <fullName evidence="1">Uncharacterized protein</fullName>
    </submittedName>
</protein>
<gene>
    <name evidence="1" type="ORF">BV898_19717</name>
</gene>
<name>A0A9X6NLZ0_HYPEX</name>
<reference evidence="2" key="1">
    <citation type="submission" date="2017-01" db="EMBL/GenBank/DDBJ databases">
        <title>Comparative genomics of anhydrobiosis in the tardigrade Hypsibius dujardini.</title>
        <authorList>
            <person name="Yoshida Y."/>
            <person name="Koutsovoulos G."/>
            <person name="Laetsch D."/>
            <person name="Stevens L."/>
            <person name="Kumar S."/>
            <person name="Horikawa D."/>
            <person name="Ishino K."/>
            <person name="Komine S."/>
            <person name="Tomita M."/>
            <person name="Blaxter M."/>
            <person name="Arakawa K."/>
        </authorList>
    </citation>
    <scope>NUCLEOTIDE SEQUENCE [LARGE SCALE GENOMIC DNA]</scope>
    <source>
        <strain evidence="2">Z151</strain>
    </source>
</reference>
<keyword evidence="2" id="KW-1185">Reference proteome</keyword>